<gene>
    <name evidence="2" type="ORF">BLA29_008955</name>
</gene>
<dbReference type="PRINTS" id="PR00081">
    <property type="entry name" value="GDHRDH"/>
</dbReference>
<organism evidence="2 3">
    <name type="scientific">Euroglyphus maynei</name>
    <name type="common">Mayne's house dust mite</name>
    <dbReference type="NCBI Taxonomy" id="6958"/>
    <lineage>
        <taxon>Eukaryota</taxon>
        <taxon>Metazoa</taxon>
        <taxon>Ecdysozoa</taxon>
        <taxon>Arthropoda</taxon>
        <taxon>Chelicerata</taxon>
        <taxon>Arachnida</taxon>
        <taxon>Acari</taxon>
        <taxon>Acariformes</taxon>
        <taxon>Sarcoptiformes</taxon>
        <taxon>Astigmata</taxon>
        <taxon>Psoroptidia</taxon>
        <taxon>Analgoidea</taxon>
        <taxon>Pyroglyphidae</taxon>
        <taxon>Pyroglyphinae</taxon>
        <taxon>Euroglyphus</taxon>
    </lineage>
</organism>
<dbReference type="OrthoDB" id="191139at2759"/>
<dbReference type="EMBL" id="MUJZ01004077">
    <property type="protein sequence ID" value="OTF83354.1"/>
    <property type="molecule type" value="Genomic_DNA"/>
</dbReference>
<reference evidence="2 3" key="1">
    <citation type="submission" date="2017-03" db="EMBL/GenBank/DDBJ databases">
        <title>Genome Survey of Euroglyphus maynei.</title>
        <authorList>
            <person name="Arlian L.G."/>
            <person name="Morgan M.S."/>
            <person name="Rider S.D."/>
        </authorList>
    </citation>
    <scope>NUCLEOTIDE SEQUENCE [LARGE SCALE GENOMIC DNA]</scope>
    <source>
        <strain evidence="2">Arlian Lab</strain>
        <tissue evidence="2">Whole body</tissue>
    </source>
</reference>
<proteinExistence type="predicted"/>
<protein>
    <submittedName>
        <fullName evidence="2">Restnol dehydrogenase-like protein</fullName>
    </submittedName>
</protein>
<dbReference type="GO" id="GO:0016491">
    <property type="term" value="F:oxidoreductase activity"/>
    <property type="evidence" value="ECO:0007669"/>
    <property type="project" value="UniProtKB-KW"/>
</dbReference>
<dbReference type="AlphaFoldDB" id="A0A1Y3BTN6"/>
<evidence type="ECO:0000256" key="1">
    <source>
        <dbReference type="ARBA" id="ARBA00023002"/>
    </source>
</evidence>
<name>A0A1Y3BTN6_EURMA</name>
<comment type="caution">
    <text evidence="2">The sequence shown here is derived from an EMBL/GenBank/DDBJ whole genome shotgun (WGS) entry which is preliminary data.</text>
</comment>
<evidence type="ECO:0000313" key="3">
    <source>
        <dbReference type="Proteomes" id="UP000194236"/>
    </source>
</evidence>
<keyword evidence="3" id="KW-1185">Reference proteome</keyword>
<sequence>MSIILTNLRVRLYNVHYCWGNYEQMLKRYGRKSIKNLTIVITGCNSGIGKETARELYRHGARVIMANRNRLQTEQVIQEFQKQYPSSDGQLIFKHLDLTSMDSVNRFSQDIISSEPRLDILISNAAVFGAPISLTDDHFELNMQLC</sequence>
<dbReference type="SUPFAM" id="SSF51735">
    <property type="entry name" value="NAD(P)-binding Rossmann-fold domains"/>
    <property type="match status" value="1"/>
</dbReference>
<keyword evidence="1" id="KW-0560">Oxidoreductase</keyword>
<accession>A0A1Y3BTN6</accession>
<dbReference type="Proteomes" id="UP000194236">
    <property type="component" value="Unassembled WGS sequence"/>
</dbReference>
<dbReference type="Gene3D" id="3.40.50.720">
    <property type="entry name" value="NAD(P)-binding Rossmann-like Domain"/>
    <property type="match status" value="1"/>
</dbReference>
<evidence type="ECO:0000313" key="2">
    <source>
        <dbReference type="EMBL" id="OTF83354.1"/>
    </source>
</evidence>
<dbReference type="PANTHER" id="PTHR43157">
    <property type="entry name" value="PHOSPHATIDYLINOSITOL-GLYCAN BIOSYNTHESIS CLASS F PROTEIN-RELATED"/>
    <property type="match status" value="1"/>
</dbReference>
<dbReference type="Pfam" id="PF00106">
    <property type="entry name" value="adh_short"/>
    <property type="match status" value="1"/>
</dbReference>
<dbReference type="InterPro" id="IPR036291">
    <property type="entry name" value="NAD(P)-bd_dom_sf"/>
</dbReference>
<dbReference type="InterPro" id="IPR002347">
    <property type="entry name" value="SDR_fam"/>
</dbReference>
<dbReference type="PANTHER" id="PTHR43157:SF72">
    <property type="entry name" value="RETINOL DEHYDROGENASE 14"/>
    <property type="match status" value="1"/>
</dbReference>